<dbReference type="GO" id="GO:0008889">
    <property type="term" value="F:glycerophosphodiester phosphodiesterase activity"/>
    <property type="evidence" value="ECO:0007669"/>
    <property type="project" value="UniProtKB-EC"/>
</dbReference>
<sequence>MALSEFLESAKKKAVTGILINIENAAYLASKKGFNVTEIVSSFLSNATFDKQLTQQVFIQSDDSVVLSVFKRIPTYKKVLTIEENIEAFRNEYTTIPFGFFSNPIMEIATYVSGIGVDGLETEYPATASAYLRSSCSRPESEVPPIVAPGALMSSIPTDVLPPVEAPSPLLEPVDVLDPPLPSILMTQKQHLQLYLLVLLAKVVRQQMLQV</sequence>
<dbReference type="PANTHER" id="PTHR43620">
    <property type="entry name" value="GLYCEROPHOSPHORYL DIESTER PHOSPHODIESTERASE"/>
    <property type="match status" value="1"/>
</dbReference>
<dbReference type="EMBL" id="JACGCM010000510">
    <property type="protein sequence ID" value="KAF6171257.1"/>
    <property type="molecule type" value="Genomic_DNA"/>
</dbReference>
<dbReference type="EC" id="3.1.4.46" evidence="1"/>
<dbReference type="GO" id="GO:0006071">
    <property type="term" value="P:glycerol metabolic process"/>
    <property type="evidence" value="ECO:0007669"/>
    <property type="project" value="UniProtKB-KW"/>
</dbReference>
<keyword evidence="2" id="KW-0319">Glycerol metabolism</keyword>
<evidence type="ECO:0000313" key="5">
    <source>
        <dbReference type="EMBL" id="KAF6171257.1"/>
    </source>
</evidence>
<accession>A0A7J7NVN8</accession>
<dbReference type="Proteomes" id="UP000541444">
    <property type="component" value="Unassembled WGS sequence"/>
</dbReference>
<keyword evidence="6" id="KW-1185">Reference proteome</keyword>
<evidence type="ECO:0000256" key="3">
    <source>
        <dbReference type="ARBA" id="ARBA00022801"/>
    </source>
</evidence>
<evidence type="ECO:0000256" key="1">
    <source>
        <dbReference type="ARBA" id="ARBA00012247"/>
    </source>
</evidence>
<reference evidence="5 6" key="1">
    <citation type="journal article" date="2020" name="IScience">
        <title>Genome Sequencing of the Endangered Kingdonia uniflora (Circaeasteraceae, Ranunculales) Reveals Potential Mechanisms of Evolutionary Specialization.</title>
        <authorList>
            <person name="Sun Y."/>
            <person name="Deng T."/>
            <person name="Zhang A."/>
            <person name="Moore M.J."/>
            <person name="Landis J.B."/>
            <person name="Lin N."/>
            <person name="Zhang H."/>
            <person name="Zhang X."/>
            <person name="Huang J."/>
            <person name="Zhang X."/>
            <person name="Sun H."/>
            <person name="Wang H."/>
        </authorList>
    </citation>
    <scope>NUCLEOTIDE SEQUENCE [LARGE SCALE GENOMIC DNA]</scope>
    <source>
        <strain evidence="5">TB1705</strain>
        <tissue evidence="5">Leaf</tissue>
    </source>
</reference>
<proteinExistence type="predicted"/>
<organism evidence="5 6">
    <name type="scientific">Kingdonia uniflora</name>
    <dbReference type="NCBI Taxonomy" id="39325"/>
    <lineage>
        <taxon>Eukaryota</taxon>
        <taxon>Viridiplantae</taxon>
        <taxon>Streptophyta</taxon>
        <taxon>Embryophyta</taxon>
        <taxon>Tracheophyta</taxon>
        <taxon>Spermatophyta</taxon>
        <taxon>Magnoliopsida</taxon>
        <taxon>Ranunculales</taxon>
        <taxon>Circaeasteraceae</taxon>
        <taxon>Kingdonia</taxon>
    </lineage>
</organism>
<protein>
    <recommendedName>
        <fullName evidence="1">glycerophosphodiester phosphodiesterase</fullName>
        <ecNumber evidence="1">3.1.4.46</ecNumber>
    </recommendedName>
</protein>
<dbReference type="OrthoDB" id="1058301at2759"/>
<comment type="caution">
    <text evidence="5">The sequence shown here is derived from an EMBL/GenBank/DDBJ whole genome shotgun (WGS) entry which is preliminary data.</text>
</comment>
<evidence type="ECO:0000256" key="2">
    <source>
        <dbReference type="ARBA" id="ARBA00022798"/>
    </source>
</evidence>
<dbReference type="InterPro" id="IPR017946">
    <property type="entry name" value="PLC-like_Pdiesterase_TIM-brl"/>
</dbReference>
<dbReference type="AlphaFoldDB" id="A0A7J7NVN8"/>
<dbReference type="GO" id="GO:0006629">
    <property type="term" value="P:lipid metabolic process"/>
    <property type="evidence" value="ECO:0007669"/>
    <property type="project" value="InterPro"/>
</dbReference>
<dbReference type="SUPFAM" id="SSF51695">
    <property type="entry name" value="PLC-like phosphodiesterases"/>
    <property type="match status" value="1"/>
</dbReference>
<evidence type="ECO:0000256" key="4">
    <source>
        <dbReference type="ARBA" id="ARBA00047512"/>
    </source>
</evidence>
<comment type="catalytic activity">
    <reaction evidence="4">
        <text>a sn-glycero-3-phosphodiester + H2O = an alcohol + sn-glycerol 3-phosphate + H(+)</text>
        <dbReference type="Rhea" id="RHEA:12969"/>
        <dbReference type="ChEBI" id="CHEBI:15377"/>
        <dbReference type="ChEBI" id="CHEBI:15378"/>
        <dbReference type="ChEBI" id="CHEBI:30879"/>
        <dbReference type="ChEBI" id="CHEBI:57597"/>
        <dbReference type="ChEBI" id="CHEBI:83408"/>
        <dbReference type="EC" id="3.1.4.46"/>
    </reaction>
</comment>
<gene>
    <name evidence="5" type="ORF">GIB67_036925</name>
</gene>
<dbReference type="Gene3D" id="3.20.20.190">
    <property type="entry name" value="Phosphatidylinositol (PI) phosphodiesterase"/>
    <property type="match status" value="1"/>
</dbReference>
<keyword evidence="3" id="KW-0378">Hydrolase</keyword>
<name>A0A7J7NVN8_9MAGN</name>
<evidence type="ECO:0000313" key="6">
    <source>
        <dbReference type="Proteomes" id="UP000541444"/>
    </source>
</evidence>
<dbReference type="PANTHER" id="PTHR43620:SF44">
    <property type="entry name" value="GLYCEROPHOSPHODIESTER PHOSPHODIESTERASE GDPDL6-RELATED"/>
    <property type="match status" value="1"/>
</dbReference>